<proteinExistence type="predicted"/>
<accession>A0A4Y7SWM6</accession>
<dbReference type="EMBL" id="QPFP01000055">
    <property type="protein sequence ID" value="TEB25639.1"/>
    <property type="molecule type" value="Genomic_DNA"/>
</dbReference>
<feature type="region of interest" description="Disordered" evidence="2">
    <location>
        <begin position="1"/>
        <end position="27"/>
    </location>
</feature>
<gene>
    <name evidence="3" type="ORF">FA13DRAFT_1796333</name>
</gene>
<feature type="region of interest" description="Disordered" evidence="2">
    <location>
        <begin position="58"/>
        <end position="100"/>
    </location>
</feature>
<protein>
    <submittedName>
        <fullName evidence="3">Uncharacterized protein</fullName>
    </submittedName>
</protein>
<keyword evidence="4" id="KW-1185">Reference proteome</keyword>
<evidence type="ECO:0000313" key="3">
    <source>
        <dbReference type="EMBL" id="TEB25639.1"/>
    </source>
</evidence>
<evidence type="ECO:0000313" key="4">
    <source>
        <dbReference type="Proteomes" id="UP000298030"/>
    </source>
</evidence>
<keyword evidence="1" id="KW-0175">Coiled coil</keyword>
<evidence type="ECO:0000256" key="2">
    <source>
        <dbReference type="SAM" id="MobiDB-lite"/>
    </source>
</evidence>
<reference evidence="3 4" key="1">
    <citation type="journal article" date="2019" name="Nat. Ecol. Evol.">
        <title>Megaphylogeny resolves global patterns of mushroom evolution.</title>
        <authorList>
            <person name="Varga T."/>
            <person name="Krizsan K."/>
            <person name="Foldi C."/>
            <person name="Dima B."/>
            <person name="Sanchez-Garcia M."/>
            <person name="Sanchez-Ramirez S."/>
            <person name="Szollosi G.J."/>
            <person name="Szarkandi J.G."/>
            <person name="Papp V."/>
            <person name="Albert L."/>
            <person name="Andreopoulos W."/>
            <person name="Angelini C."/>
            <person name="Antonin V."/>
            <person name="Barry K.W."/>
            <person name="Bougher N.L."/>
            <person name="Buchanan P."/>
            <person name="Buyck B."/>
            <person name="Bense V."/>
            <person name="Catcheside P."/>
            <person name="Chovatia M."/>
            <person name="Cooper J."/>
            <person name="Damon W."/>
            <person name="Desjardin D."/>
            <person name="Finy P."/>
            <person name="Geml J."/>
            <person name="Haridas S."/>
            <person name="Hughes K."/>
            <person name="Justo A."/>
            <person name="Karasinski D."/>
            <person name="Kautmanova I."/>
            <person name="Kiss B."/>
            <person name="Kocsube S."/>
            <person name="Kotiranta H."/>
            <person name="LaButti K.M."/>
            <person name="Lechner B.E."/>
            <person name="Liimatainen K."/>
            <person name="Lipzen A."/>
            <person name="Lukacs Z."/>
            <person name="Mihaltcheva S."/>
            <person name="Morgado L.N."/>
            <person name="Niskanen T."/>
            <person name="Noordeloos M.E."/>
            <person name="Ohm R.A."/>
            <person name="Ortiz-Santana B."/>
            <person name="Ovrebo C."/>
            <person name="Racz N."/>
            <person name="Riley R."/>
            <person name="Savchenko A."/>
            <person name="Shiryaev A."/>
            <person name="Soop K."/>
            <person name="Spirin V."/>
            <person name="Szebenyi C."/>
            <person name="Tomsovsky M."/>
            <person name="Tulloss R.E."/>
            <person name="Uehling J."/>
            <person name="Grigoriev I.V."/>
            <person name="Vagvolgyi C."/>
            <person name="Papp T."/>
            <person name="Martin F.M."/>
            <person name="Miettinen O."/>
            <person name="Hibbett D.S."/>
            <person name="Nagy L.G."/>
        </authorList>
    </citation>
    <scope>NUCLEOTIDE SEQUENCE [LARGE SCALE GENOMIC DNA]</scope>
    <source>
        <strain evidence="3 4">FP101781</strain>
    </source>
</reference>
<feature type="coiled-coil region" evidence="1">
    <location>
        <begin position="103"/>
        <end position="172"/>
    </location>
</feature>
<name>A0A4Y7SWM6_COPMI</name>
<dbReference type="SUPFAM" id="SSF57997">
    <property type="entry name" value="Tropomyosin"/>
    <property type="match status" value="1"/>
</dbReference>
<sequence length="220" mass="25097">MPQASPPPWRLALLPSPPPLPPRLSHGDVRYINDNEASPCDRGRLHMRASEANNALQGPSCLQYPEQPKQSEGRCVPSSEARTTYNQGLLQGQRPEATLEKSSRKARAEVASLTLKIQNLERAQRRYRRQVQEKTENLKDMRVEVEETRLQLALMEEKMDEAKAKAGRLSTELNRYRAWWLTEYHSLQALLGLVPDRRSVEAIASSAEDRFRVYYGTLST</sequence>
<feature type="compositionally biased region" description="Pro residues" evidence="2">
    <location>
        <begin position="1"/>
        <end position="22"/>
    </location>
</feature>
<evidence type="ECO:0000256" key="1">
    <source>
        <dbReference type="SAM" id="Coils"/>
    </source>
</evidence>
<feature type="compositionally biased region" description="Polar residues" evidence="2">
    <location>
        <begin position="80"/>
        <end position="90"/>
    </location>
</feature>
<comment type="caution">
    <text evidence="3">The sequence shown here is derived from an EMBL/GenBank/DDBJ whole genome shotgun (WGS) entry which is preliminary data.</text>
</comment>
<organism evidence="3 4">
    <name type="scientific">Coprinellus micaceus</name>
    <name type="common">Glistening ink-cap mushroom</name>
    <name type="synonym">Coprinus micaceus</name>
    <dbReference type="NCBI Taxonomy" id="71717"/>
    <lineage>
        <taxon>Eukaryota</taxon>
        <taxon>Fungi</taxon>
        <taxon>Dikarya</taxon>
        <taxon>Basidiomycota</taxon>
        <taxon>Agaricomycotina</taxon>
        <taxon>Agaricomycetes</taxon>
        <taxon>Agaricomycetidae</taxon>
        <taxon>Agaricales</taxon>
        <taxon>Agaricineae</taxon>
        <taxon>Psathyrellaceae</taxon>
        <taxon>Coprinellus</taxon>
    </lineage>
</organism>
<dbReference type="Proteomes" id="UP000298030">
    <property type="component" value="Unassembled WGS sequence"/>
</dbReference>
<dbReference type="AlphaFoldDB" id="A0A4Y7SWM6"/>
<dbReference type="OrthoDB" id="3106672at2759"/>